<gene>
    <name evidence="2" type="ORF">P879_04618</name>
</gene>
<proteinExistence type="predicted"/>
<name>A0A8T0DX97_9TREM</name>
<comment type="caution">
    <text evidence="2">The sequence shown here is derived from an EMBL/GenBank/DDBJ whole genome shotgun (WGS) entry which is preliminary data.</text>
</comment>
<sequence>MVSSCARLVLLTILALTDIRSGAIAKTFDKRVWTYSDTYNCRRVFSCFNNEQCRERYGSSEVFCAHTFPCGSSCAPIKYQTVFRTYSV</sequence>
<accession>A0A8T0DX97</accession>
<evidence type="ECO:0000256" key="1">
    <source>
        <dbReference type="SAM" id="SignalP"/>
    </source>
</evidence>
<feature type="signal peptide" evidence="1">
    <location>
        <begin position="1"/>
        <end position="25"/>
    </location>
</feature>
<evidence type="ECO:0008006" key="4">
    <source>
        <dbReference type="Google" id="ProtNLM"/>
    </source>
</evidence>
<organism evidence="2 3">
    <name type="scientific">Paragonimus westermani</name>
    <dbReference type="NCBI Taxonomy" id="34504"/>
    <lineage>
        <taxon>Eukaryota</taxon>
        <taxon>Metazoa</taxon>
        <taxon>Spiralia</taxon>
        <taxon>Lophotrochozoa</taxon>
        <taxon>Platyhelminthes</taxon>
        <taxon>Trematoda</taxon>
        <taxon>Digenea</taxon>
        <taxon>Plagiorchiida</taxon>
        <taxon>Troglotremata</taxon>
        <taxon>Troglotrematidae</taxon>
        <taxon>Paragonimus</taxon>
    </lineage>
</organism>
<dbReference type="Proteomes" id="UP000699462">
    <property type="component" value="Unassembled WGS sequence"/>
</dbReference>
<protein>
    <recommendedName>
        <fullName evidence="4">ShKT domain-containing protein</fullName>
    </recommendedName>
</protein>
<evidence type="ECO:0000313" key="2">
    <source>
        <dbReference type="EMBL" id="KAF8571231.1"/>
    </source>
</evidence>
<feature type="chain" id="PRO_5035910636" description="ShKT domain-containing protein" evidence="1">
    <location>
        <begin position="26"/>
        <end position="88"/>
    </location>
</feature>
<evidence type="ECO:0000313" key="3">
    <source>
        <dbReference type="Proteomes" id="UP000699462"/>
    </source>
</evidence>
<dbReference type="EMBL" id="JTDF01000634">
    <property type="protein sequence ID" value="KAF8571231.1"/>
    <property type="molecule type" value="Genomic_DNA"/>
</dbReference>
<dbReference type="AlphaFoldDB" id="A0A8T0DX97"/>
<keyword evidence="3" id="KW-1185">Reference proteome</keyword>
<keyword evidence="1" id="KW-0732">Signal</keyword>
<dbReference type="OrthoDB" id="6260124at2759"/>
<reference evidence="2 3" key="1">
    <citation type="submission" date="2019-07" db="EMBL/GenBank/DDBJ databases">
        <title>Annotation for the trematode Paragonimus westermani.</title>
        <authorList>
            <person name="Choi Y.-J."/>
        </authorList>
    </citation>
    <scope>NUCLEOTIDE SEQUENCE [LARGE SCALE GENOMIC DNA]</scope>
    <source>
        <strain evidence="2">180907_Pwestermani</strain>
    </source>
</reference>